<evidence type="ECO:0000256" key="11">
    <source>
        <dbReference type="ARBA" id="ARBA00023136"/>
    </source>
</evidence>
<dbReference type="PANTHER" id="PTHR43298">
    <property type="entry name" value="MULTIDRUG RESISTANCE PROTEIN NORM-RELATED"/>
    <property type="match status" value="1"/>
</dbReference>
<evidence type="ECO:0000256" key="10">
    <source>
        <dbReference type="ARBA" id="ARBA00023065"/>
    </source>
</evidence>
<feature type="transmembrane region" description="Helical" evidence="13">
    <location>
        <begin position="226"/>
        <end position="245"/>
    </location>
</feature>
<protein>
    <recommendedName>
        <fullName evidence="4">Probable multidrug resistance protein NorM</fullName>
    </recommendedName>
    <alternativeName>
        <fullName evidence="12">Multidrug-efflux transporter</fullName>
    </alternativeName>
</protein>
<evidence type="ECO:0000256" key="6">
    <source>
        <dbReference type="ARBA" id="ARBA00022449"/>
    </source>
</evidence>
<evidence type="ECO:0000256" key="9">
    <source>
        <dbReference type="ARBA" id="ARBA00022989"/>
    </source>
</evidence>
<evidence type="ECO:0000256" key="8">
    <source>
        <dbReference type="ARBA" id="ARBA00022692"/>
    </source>
</evidence>
<dbReference type="Proteomes" id="UP001206821">
    <property type="component" value="Unassembled WGS sequence"/>
</dbReference>
<keyword evidence="15" id="KW-1185">Reference proteome</keyword>
<feature type="transmembrane region" description="Helical" evidence="13">
    <location>
        <begin position="133"/>
        <end position="156"/>
    </location>
</feature>
<feature type="transmembrane region" description="Helical" evidence="13">
    <location>
        <begin position="280"/>
        <end position="297"/>
    </location>
</feature>
<keyword evidence="7" id="KW-1003">Cell membrane</keyword>
<dbReference type="InterPro" id="IPR002528">
    <property type="entry name" value="MATE_fam"/>
</dbReference>
<dbReference type="NCBIfam" id="TIGR00797">
    <property type="entry name" value="matE"/>
    <property type="match status" value="1"/>
</dbReference>
<evidence type="ECO:0000256" key="2">
    <source>
        <dbReference type="ARBA" id="ARBA00004651"/>
    </source>
</evidence>
<feature type="transmembrane region" description="Helical" evidence="13">
    <location>
        <begin position="387"/>
        <end position="408"/>
    </location>
</feature>
<evidence type="ECO:0000256" key="3">
    <source>
        <dbReference type="ARBA" id="ARBA00010199"/>
    </source>
</evidence>
<comment type="function">
    <text evidence="1">Multidrug efflux pump.</text>
</comment>
<keyword evidence="6" id="KW-0050">Antiport</keyword>
<dbReference type="RefSeq" id="WP_260577623.1">
    <property type="nucleotide sequence ID" value="NZ_JANIEK010000028.1"/>
</dbReference>
<name>A0ABT2KX81_9BACL</name>
<proteinExistence type="inferred from homology"/>
<feature type="transmembrane region" description="Helical" evidence="13">
    <location>
        <begin position="168"/>
        <end position="191"/>
    </location>
</feature>
<organism evidence="14 15">
    <name type="scientific">Exiguobacterium alkaliphilum</name>
    <dbReference type="NCBI Taxonomy" id="1428684"/>
    <lineage>
        <taxon>Bacteria</taxon>
        <taxon>Bacillati</taxon>
        <taxon>Bacillota</taxon>
        <taxon>Bacilli</taxon>
        <taxon>Bacillales</taxon>
        <taxon>Bacillales Family XII. Incertae Sedis</taxon>
        <taxon>Exiguobacterium</taxon>
    </lineage>
</organism>
<keyword evidence="8 13" id="KW-0812">Transmembrane</keyword>
<dbReference type="PIRSF" id="PIRSF006603">
    <property type="entry name" value="DinF"/>
    <property type="match status" value="1"/>
</dbReference>
<reference evidence="14 15" key="1">
    <citation type="submission" date="2022-07" db="EMBL/GenBank/DDBJ databases">
        <title>Genomic and pangenome structural analysis of the polyextremophile Exiguobacterium.</title>
        <authorList>
            <person name="Shen L."/>
        </authorList>
    </citation>
    <scope>NUCLEOTIDE SEQUENCE [LARGE SCALE GENOMIC DNA]</scope>
    <source>
        <strain evidence="14 15">12_1</strain>
    </source>
</reference>
<keyword evidence="11 13" id="KW-0472">Membrane</keyword>
<evidence type="ECO:0000256" key="4">
    <source>
        <dbReference type="ARBA" id="ARBA00020268"/>
    </source>
</evidence>
<feature type="transmembrane region" description="Helical" evidence="13">
    <location>
        <begin position="49"/>
        <end position="70"/>
    </location>
</feature>
<feature type="transmembrane region" description="Helical" evidence="13">
    <location>
        <begin position="82"/>
        <end position="109"/>
    </location>
</feature>
<dbReference type="Pfam" id="PF01554">
    <property type="entry name" value="MatE"/>
    <property type="match status" value="2"/>
</dbReference>
<keyword evidence="9 13" id="KW-1133">Transmembrane helix</keyword>
<sequence length="477" mass="51928">MCRFFVDSDVTIAKIVSSCLYITKLLYKVSKESCHVKTVDLTTGNVQRVIVALALPLVGSSLLQFTYSLVDMFWVGALGSDAVASIGAASFYIMLAQAIQSLIVVGAGIKMSQAVGKRDDELIQRYVRSGRRLNFGLGLLSALLLVSLGPTLIGFLNMNAPTVEHLAYQYLLVSAPMLLFSFFNLLFARLFSAYGNTTTAMRINATGVILNMMLSPLFIYPLGLGVLGAGLATLAANAVMFGFFWHRARALFDWEETVRPVRADYTEIFRLGFPMATQRVLFTVISIFLARMIGSYGTEAIAAQRIGLQIEAIAYMMIGGLNGAIASYTGQNLGARKIDRVHEGYRVTTRIGMLYTGLITLVFLVFPDVLIRLFVDDPTTIDIGASYLRIIGVSLIFASLEMIGNGYFSGLGLPKIPATISIVFTVARIPLAILLEPVLGLDAIWWSIAISSIVKGLVSALYVRLTKKEVTSLAEAI</sequence>
<comment type="similarity">
    <text evidence="3">Belongs to the multi antimicrobial extrusion (MATE) (TC 2.A.66.1) family.</text>
</comment>
<evidence type="ECO:0000313" key="15">
    <source>
        <dbReference type="Proteomes" id="UP001206821"/>
    </source>
</evidence>
<dbReference type="PANTHER" id="PTHR43298:SF2">
    <property type="entry name" value="FMN_FAD EXPORTER YEEO-RELATED"/>
    <property type="match status" value="1"/>
</dbReference>
<dbReference type="EMBL" id="JANIEK010000028">
    <property type="protein sequence ID" value="MCT4795544.1"/>
    <property type="molecule type" value="Genomic_DNA"/>
</dbReference>
<evidence type="ECO:0000256" key="1">
    <source>
        <dbReference type="ARBA" id="ARBA00003408"/>
    </source>
</evidence>
<accession>A0ABT2KX81</accession>
<feature type="transmembrane region" description="Helical" evidence="13">
    <location>
        <begin position="312"/>
        <end position="330"/>
    </location>
</feature>
<evidence type="ECO:0000256" key="13">
    <source>
        <dbReference type="SAM" id="Phobius"/>
    </source>
</evidence>
<dbReference type="InterPro" id="IPR050222">
    <property type="entry name" value="MATE_MdtK"/>
</dbReference>
<evidence type="ECO:0000256" key="7">
    <source>
        <dbReference type="ARBA" id="ARBA00022475"/>
    </source>
</evidence>
<evidence type="ECO:0000313" key="14">
    <source>
        <dbReference type="EMBL" id="MCT4795544.1"/>
    </source>
</evidence>
<comment type="subcellular location">
    <subcellularLocation>
        <location evidence="2">Cell membrane</location>
        <topology evidence="2">Multi-pass membrane protein</topology>
    </subcellularLocation>
</comment>
<evidence type="ECO:0000256" key="5">
    <source>
        <dbReference type="ARBA" id="ARBA00022448"/>
    </source>
</evidence>
<evidence type="ECO:0000256" key="12">
    <source>
        <dbReference type="ARBA" id="ARBA00031636"/>
    </source>
</evidence>
<comment type="caution">
    <text evidence="14">The sequence shown here is derived from an EMBL/GenBank/DDBJ whole genome shotgun (WGS) entry which is preliminary data.</text>
</comment>
<feature type="transmembrane region" description="Helical" evidence="13">
    <location>
        <begin position="203"/>
        <end position="220"/>
    </location>
</feature>
<keyword evidence="5" id="KW-0813">Transport</keyword>
<dbReference type="CDD" id="cd13140">
    <property type="entry name" value="MATE_like_1"/>
    <property type="match status" value="1"/>
</dbReference>
<feature type="transmembrane region" description="Helical" evidence="13">
    <location>
        <begin position="444"/>
        <end position="463"/>
    </location>
</feature>
<feature type="transmembrane region" description="Helical" evidence="13">
    <location>
        <begin position="351"/>
        <end position="375"/>
    </location>
</feature>
<keyword evidence="10" id="KW-0406">Ion transport</keyword>
<gene>
    <name evidence="14" type="ORF">NQG31_08300</name>
</gene>
<dbReference type="InterPro" id="IPR048279">
    <property type="entry name" value="MdtK-like"/>
</dbReference>